<keyword evidence="5" id="KW-1185">Reference proteome</keyword>
<evidence type="ECO:0000313" key="4">
    <source>
        <dbReference type="EMBL" id="CCI44737.1"/>
    </source>
</evidence>
<evidence type="ECO:0000256" key="2">
    <source>
        <dbReference type="SAM" id="SignalP"/>
    </source>
</evidence>
<dbReference type="EMBL" id="CAIX01000078">
    <property type="protein sequence ID" value="CCI44737.1"/>
    <property type="molecule type" value="Genomic_DNA"/>
</dbReference>
<keyword evidence="1" id="KW-0472">Membrane</keyword>
<dbReference type="PANTHER" id="PTHR33987">
    <property type="entry name" value="CALCINEURIN-LIKE METALLO-PHOSPHOESTERASE SUPERFAMILY PROTEIN"/>
    <property type="match status" value="1"/>
</dbReference>
<dbReference type="InterPro" id="IPR029052">
    <property type="entry name" value="Metallo-depent_PP-like"/>
</dbReference>
<dbReference type="OrthoDB" id="2100241at2759"/>
<dbReference type="CDD" id="cd07389">
    <property type="entry name" value="MPP_PhoD"/>
    <property type="match status" value="1"/>
</dbReference>
<dbReference type="Pfam" id="PF09423">
    <property type="entry name" value="PhoD"/>
    <property type="match status" value="1"/>
</dbReference>
<protein>
    <recommendedName>
        <fullName evidence="3">PhoD-like phosphatase metallophosphatase domain-containing protein</fullName>
    </recommendedName>
</protein>
<dbReference type="InterPro" id="IPR038607">
    <property type="entry name" value="PhoD-like_sf"/>
</dbReference>
<proteinExistence type="predicted"/>
<reference evidence="4 5" key="1">
    <citation type="submission" date="2012-05" db="EMBL/GenBank/DDBJ databases">
        <title>Recombination and specialization in a pathogen metapopulation.</title>
        <authorList>
            <person name="Gardiner A."/>
            <person name="Kemen E."/>
            <person name="Schultz-Larsen T."/>
            <person name="MacLean D."/>
            <person name="Van Oosterhout C."/>
            <person name="Jones J.D.G."/>
        </authorList>
    </citation>
    <scope>NUCLEOTIDE SEQUENCE [LARGE SCALE GENOMIC DNA]</scope>
    <source>
        <strain evidence="4 5">Ac Nc2</strain>
    </source>
</reference>
<keyword evidence="1" id="KW-0812">Transmembrane</keyword>
<dbReference type="SUPFAM" id="SSF56300">
    <property type="entry name" value="Metallo-dependent phosphatases"/>
    <property type="match status" value="1"/>
</dbReference>
<evidence type="ECO:0000313" key="5">
    <source>
        <dbReference type="Proteomes" id="UP000053237"/>
    </source>
</evidence>
<feature type="signal peptide" evidence="2">
    <location>
        <begin position="1"/>
        <end position="21"/>
    </location>
</feature>
<comment type="caution">
    <text evidence="4">The sequence shown here is derived from an EMBL/GenBank/DDBJ whole genome shotgun (WGS) entry which is preliminary data.</text>
</comment>
<keyword evidence="1" id="KW-1133">Transmembrane helix</keyword>
<name>A0A024GD88_9STRA</name>
<feature type="chain" id="PRO_5001532333" description="PhoD-like phosphatase metallophosphatase domain-containing protein" evidence="2">
    <location>
        <begin position="22"/>
        <end position="548"/>
    </location>
</feature>
<dbReference type="AlphaFoldDB" id="A0A024GD88"/>
<feature type="transmembrane region" description="Helical" evidence="1">
    <location>
        <begin position="517"/>
        <end position="538"/>
    </location>
</feature>
<feature type="domain" description="PhoD-like phosphatase metallophosphatase" evidence="3">
    <location>
        <begin position="156"/>
        <end position="344"/>
    </location>
</feature>
<gene>
    <name evidence="4" type="ORF">BN9_055610</name>
</gene>
<dbReference type="Gene3D" id="3.60.21.70">
    <property type="entry name" value="PhoD-like phosphatase"/>
    <property type="match status" value="1"/>
</dbReference>
<dbReference type="InterPro" id="IPR018946">
    <property type="entry name" value="PhoD-like_MPP"/>
</dbReference>
<evidence type="ECO:0000256" key="1">
    <source>
        <dbReference type="SAM" id="Phobius"/>
    </source>
</evidence>
<sequence>MRDPTFITLLLPAVFFGFVSATCRGNDLIAWVWMGHMSSSSITFKLGLNKGVACQDATVMLSLFPQGNAKSFSVLCDFVYPGGSINAPVIDEDPSTPKEPLRDLMECVVSDLPSANHAYRYQLVVQSEGNEMIVAKKGTFNTPPKEGTPFSFRLSFSSCADEHSNPKVFSTIQAESPLFFLHMGDLHYQNIAANDVDLFRNAFTKFLTSPAGKAMQQMDVPIAYMWDDHDFGPDNSDKTAPGRNASVQAYREFVPHYPLEALMKRPQWLEEKDAIKKKHDSEQSFPAIYQAFTIGRVRFILTDLRSMRTPNEAPDMPSKTALGVLQKQWFKEELERANADESIRQIIWCSTMPWIDDERKWGHFKHEQQELVNYLKAYGITSDYSEKMKWKTPLVIVSGDAHMLAVDDGSNSPGNLVTLHAAALGRPGSIKGGPYSHGVHPGSGQYGILDIVDDSVQNRICLRYRGMQMDKGKILEYDTCIPTRTPPVKRYNPPSILVRKLFRRWKKTRRYLMERPVTLFVALMLIAYAGLMGYRRLLRAKMGTKKQK</sequence>
<dbReference type="STRING" id="65357.A0A024GD88"/>
<organism evidence="4 5">
    <name type="scientific">Albugo candida</name>
    <dbReference type="NCBI Taxonomy" id="65357"/>
    <lineage>
        <taxon>Eukaryota</taxon>
        <taxon>Sar</taxon>
        <taxon>Stramenopiles</taxon>
        <taxon>Oomycota</taxon>
        <taxon>Peronosporomycetes</taxon>
        <taxon>Albuginales</taxon>
        <taxon>Albuginaceae</taxon>
        <taxon>Albugo</taxon>
    </lineage>
</organism>
<keyword evidence="2" id="KW-0732">Signal</keyword>
<dbReference type="PANTHER" id="PTHR33987:SF1">
    <property type="entry name" value="CALCINEURIN-LIKE METALLO-PHOSPHOESTERASE SUPERFAMILY PROTEIN"/>
    <property type="match status" value="1"/>
</dbReference>
<dbReference type="Proteomes" id="UP000053237">
    <property type="component" value="Unassembled WGS sequence"/>
</dbReference>
<evidence type="ECO:0000259" key="3">
    <source>
        <dbReference type="Pfam" id="PF09423"/>
    </source>
</evidence>
<accession>A0A024GD88</accession>
<dbReference type="InParanoid" id="A0A024GD88"/>